<dbReference type="EMBL" id="AGBB01000095">
    <property type="protein sequence ID" value="EGY79840.1"/>
    <property type="molecule type" value="Genomic_DNA"/>
</dbReference>
<comment type="caution">
    <text evidence="1">The sequence shown here is derived from an EMBL/GenBank/DDBJ whole genome shotgun (WGS) entry which is preliminary data.</text>
</comment>
<gene>
    <name evidence="1" type="ORF">HMPREF9129_1037</name>
</gene>
<protein>
    <submittedName>
        <fullName evidence="1">Uncharacterized protein</fullName>
    </submittedName>
</protein>
<accession>G4D3Q7</accession>
<dbReference type="HOGENOM" id="CLU_2928136_0_0_9"/>
<name>G4D3Q7_9FIRM</name>
<reference evidence="1 2" key="1">
    <citation type="submission" date="2011-06" db="EMBL/GenBank/DDBJ databases">
        <authorList>
            <person name="Muzny D."/>
            <person name="Qin X."/>
            <person name="Deng J."/>
            <person name="Jiang H."/>
            <person name="Liu Y."/>
            <person name="Qu J."/>
            <person name="Song X.-Z."/>
            <person name="Zhang L."/>
            <person name="Thornton R."/>
            <person name="Coyle M."/>
            <person name="Francisco L."/>
            <person name="Jackson L."/>
            <person name="Javaid M."/>
            <person name="Korchina V."/>
            <person name="Kovar C."/>
            <person name="Mata R."/>
            <person name="Mathew T."/>
            <person name="Ngo R."/>
            <person name="Nguyen L."/>
            <person name="Nguyen N."/>
            <person name="Okwuonu G."/>
            <person name="Ongeri F."/>
            <person name="Pham C."/>
            <person name="Simmons D."/>
            <person name="Wilczek-Boney K."/>
            <person name="Hale W."/>
            <person name="Jakkamsetti A."/>
            <person name="Pham P."/>
            <person name="Ruth R."/>
            <person name="San Lucas F."/>
            <person name="Warren J."/>
            <person name="Zhang J."/>
            <person name="Zhao Z."/>
            <person name="Zhou C."/>
            <person name="Zhu D."/>
            <person name="Lee S."/>
            <person name="Bess C."/>
            <person name="Blankenburg K."/>
            <person name="Forbes L."/>
            <person name="Fu Q."/>
            <person name="Gubbala S."/>
            <person name="Hirani K."/>
            <person name="Jayaseelan J.C."/>
            <person name="Lara F."/>
            <person name="Munidasa M."/>
            <person name="Palculict T."/>
            <person name="Patil S."/>
            <person name="Pu L.-L."/>
            <person name="Saada N."/>
            <person name="Tang L."/>
            <person name="Weissenberger G."/>
            <person name="Zhu Y."/>
            <person name="Hemphill L."/>
            <person name="Shang Y."/>
            <person name="Youmans B."/>
            <person name="Ayvaz T."/>
            <person name="Ross M."/>
            <person name="Santibanez J."/>
            <person name="Aqrawi P."/>
            <person name="Gross S."/>
            <person name="Joshi V."/>
            <person name="Fowler G."/>
            <person name="Nazareth L."/>
            <person name="Reid J."/>
            <person name="Worley K."/>
            <person name="Petrosino J."/>
            <person name="Highlander S."/>
            <person name="Gibbs R."/>
        </authorList>
    </citation>
    <scope>NUCLEOTIDE SEQUENCE [LARGE SCALE GENOMIC DNA]</scope>
    <source>
        <strain evidence="1 2">ATCC 29427</strain>
    </source>
</reference>
<evidence type="ECO:0000313" key="2">
    <source>
        <dbReference type="Proteomes" id="UP000003422"/>
    </source>
</evidence>
<organism evidence="1 2">
    <name type="scientific">Peptoniphilus indolicus ATCC 29427</name>
    <dbReference type="NCBI Taxonomy" id="997350"/>
    <lineage>
        <taxon>Bacteria</taxon>
        <taxon>Bacillati</taxon>
        <taxon>Bacillota</taxon>
        <taxon>Tissierellia</taxon>
        <taxon>Tissierellales</taxon>
        <taxon>Peptoniphilaceae</taxon>
        <taxon>Peptoniphilus</taxon>
    </lineage>
</organism>
<keyword evidence="2" id="KW-1185">Reference proteome</keyword>
<sequence length="60" mass="6872">KGYNINNNLPVQWGVANYLQSSLRIFIPAVSHNYGSKTTVSRQRQWSFLKVFKGELNAMV</sequence>
<proteinExistence type="predicted"/>
<dbReference type="Proteomes" id="UP000003422">
    <property type="component" value="Unassembled WGS sequence"/>
</dbReference>
<dbReference type="RefSeq" id="WP_004820970.1">
    <property type="nucleotide sequence ID" value="NZ_JH165061.1"/>
</dbReference>
<dbReference type="AlphaFoldDB" id="G4D3Q7"/>
<evidence type="ECO:0000313" key="1">
    <source>
        <dbReference type="EMBL" id="EGY79840.1"/>
    </source>
</evidence>
<feature type="non-terminal residue" evidence="1">
    <location>
        <position position="1"/>
    </location>
</feature>